<dbReference type="InterPro" id="IPR022001">
    <property type="entry name" value="DNA_pol3_tau_IV"/>
</dbReference>
<proteinExistence type="inferred from homology"/>
<dbReference type="FunFam" id="1.20.272.10:FF:000003">
    <property type="entry name" value="DNA polymerase III subunit gamma/tau"/>
    <property type="match status" value="1"/>
</dbReference>
<dbReference type="Pfam" id="PF12169">
    <property type="entry name" value="DNA_pol3_gamma3"/>
    <property type="match status" value="1"/>
</dbReference>
<dbReference type="PANTHER" id="PTHR11669:SF0">
    <property type="entry name" value="PROTEIN STICHEL-LIKE 2"/>
    <property type="match status" value="1"/>
</dbReference>
<dbReference type="Pfam" id="PF12168">
    <property type="entry name" value="DNA_pol3_tau_4"/>
    <property type="match status" value="1"/>
</dbReference>
<comment type="caution">
    <text evidence="14">The sequence shown here is derived from an EMBL/GenBank/DDBJ whole genome shotgun (WGS) entry which is preliminary data.</text>
</comment>
<sequence>MSYQVLARKWRPQTFADVVGQEHVLTALANGLSLGRIHHAYLFSGTRGVGKTTIARLLAKGLNCETGITATPCGQCDNCREIEQGRFVDLIEIDAASRTKVEDTRDLLDNVQYAPARGRFKVYLIDEVHMLSRHSFNALLKTLEEPPSHVKFLLATTDPQKLPVTILSRCLQFHLKALDVDQIRNQLETVLQAEQITSDQRALQLLARAADGSMRDALSLTDQAIAMGQGQVTTATVSQMLGTLDDEQPLAILEALVSADGEKVMAQVAQAASRGVDWENLLVETLALLHRIAMVQLLPSVLDNHYAAIEQRLRELARTLPPTDVQLYYQTLLVGRKELAFAPDRRMGVEMTLLRALAFHPKAVIPEPVAPVQVAPAQIAQPQAPSAQPPQFQDAPPPLGQAAPQNNQPANLPDATAQLLKARTQLLRQGASTPKKNEPAAPGKARPANSALERLASVTERSQQRLAEKQVQEKPAKPEAYRWRALTEPEPEPEPLATPKALRTALEHEKTPELSAKLVVESLERDPWAAEIDKLKIPKLVQQLALNAVKQQLEPGKICLRLRSSQRHLNSPSAQKVLTDALGELYGSPVELTVVEDDNPAERTPLEWRQAIYEEKLAQARQSIVADTNIQTLRRFFDADLDEESIRPL</sequence>
<evidence type="ECO:0000256" key="6">
    <source>
        <dbReference type="ARBA" id="ARBA00022741"/>
    </source>
</evidence>
<dbReference type="InterPro" id="IPR001270">
    <property type="entry name" value="ClpA/B"/>
</dbReference>
<dbReference type="AlphaFoldDB" id="A0AA92X2J7"/>
<dbReference type="FunFam" id="3.40.50.300:FF:000014">
    <property type="entry name" value="DNA polymerase III subunit gamma/tau"/>
    <property type="match status" value="1"/>
</dbReference>
<dbReference type="Proteomes" id="UP000284338">
    <property type="component" value="Unassembled WGS sequence"/>
</dbReference>
<dbReference type="InterPro" id="IPR038249">
    <property type="entry name" value="PolIII_tau_V_sf"/>
</dbReference>
<keyword evidence="15" id="KW-1185">Reference proteome</keyword>
<dbReference type="EC" id="2.7.7.7" evidence="11"/>
<gene>
    <name evidence="11" type="primary">dnaX</name>
    <name evidence="14" type="ORF">D4100_17315</name>
</gene>
<dbReference type="Gene3D" id="1.20.272.10">
    <property type="match status" value="1"/>
</dbReference>
<dbReference type="InterPro" id="IPR045085">
    <property type="entry name" value="HLD_clamp_pol_III_gamma_tau"/>
</dbReference>
<dbReference type="InterPro" id="IPR012763">
    <property type="entry name" value="DNA_pol_III_sug/sutau_N"/>
</dbReference>
<comment type="catalytic activity">
    <reaction evidence="10 11">
        <text>DNA(n) + a 2'-deoxyribonucleoside 5'-triphosphate = DNA(n+1) + diphosphate</text>
        <dbReference type="Rhea" id="RHEA:22508"/>
        <dbReference type="Rhea" id="RHEA-COMP:17339"/>
        <dbReference type="Rhea" id="RHEA-COMP:17340"/>
        <dbReference type="ChEBI" id="CHEBI:33019"/>
        <dbReference type="ChEBI" id="CHEBI:61560"/>
        <dbReference type="ChEBI" id="CHEBI:173112"/>
        <dbReference type="EC" id="2.7.7.7"/>
    </reaction>
</comment>
<accession>A0AA92X2J7</accession>
<dbReference type="PANTHER" id="PTHR11669">
    <property type="entry name" value="REPLICATION FACTOR C / DNA POLYMERASE III GAMMA-TAU SUBUNIT"/>
    <property type="match status" value="1"/>
</dbReference>
<dbReference type="PRINTS" id="PR00300">
    <property type="entry name" value="CLPPROTEASEA"/>
</dbReference>
<keyword evidence="7" id="KW-0862">Zinc</keyword>
<dbReference type="EMBL" id="QYYG01000005">
    <property type="protein sequence ID" value="RJF54829.1"/>
    <property type="molecule type" value="Genomic_DNA"/>
</dbReference>
<feature type="compositionally biased region" description="Low complexity" evidence="12">
    <location>
        <begin position="380"/>
        <end position="394"/>
    </location>
</feature>
<dbReference type="GO" id="GO:0005524">
    <property type="term" value="F:ATP binding"/>
    <property type="evidence" value="ECO:0007669"/>
    <property type="project" value="UniProtKB-KW"/>
</dbReference>
<dbReference type="NCBIfam" id="NF004046">
    <property type="entry name" value="PRK05563.1"/>
    <property type="match status" value="1"/>
</dbReference>
<keyword evidence="6 11" id="KW-0547">Nucleotide-binding</keyword>
<keyword evidence="2 11" id="KW-0808">Transferase</keyword>
<evidence type="ECO:0000256" key="11">
    <source>
        <dbReference type="RuleBase" id="RU364063"/>
    </source>
</evidence>
<dbReference type="Pfam" id="PF13177">
    <property type="entry name" value="DNA_pol3_delta2"/>
    <property type="match status" value="1"/>
</dbReference>
<evidence type="ECO:0000256" key="1">
    <source>
        <dbReference type="ARBA" id="ARBA00006360"/>
    </source>
</evidence>
<evidence type="ECO:0000259" key="13">
    <source>
        <dbReference type="SMART" id="SM00382"/>
    </source>
</evidence>
<evidence type="ECO:0000256" key="4">
    <source>
        <dbReference type="ARBA" id="ARBA00022705"/>
    </source>
</evidence>
<dbReference type="InterPro" id="IPR027417">
    <property type="entry name" value="P-loop_NTPase"/>
</dbReference>
<comment type="similarity">
    <text evidence="1 11">Belongs to the DnaX/STICHEL family.</text>
</comment>
<dbReference type="NCBIfam" id="NF011522">
    <property type="entry name" value="PRK14961.1"/>
    <property type="match status" value="1"/>
</dbReference>
<dbReference type="RefSeq" id="WP_006322299.1">
    <property type="nucleotide sequence ID" value="NZ_QYYG01000005.1"/>
</dbReference>
<dbReference type="SMART" id="SM00382">
    <property type="entry name" value="AAA"/>
    <property type="match status" value="1"/>
</dbReference>
<name>A0AA92X2J7_9GAMM</name>
<feature type="compositionally biased region" description="Basic and acidic residues" evidence="12">
    <location>
        <begin position="462"/>
        <end position="480"/>
    </location>
</feature>
<dbReference type="GO" id="GO:0046872">
    <property type="term" value="F:metal ion binding"/>
    <property type="evidence" value="ECO:0007669"/>
    <property type="project" value="UniProtKB-KW"/>
</dbReference>
<evidence type="ECO:0000256" key="10">
    <source>
        <dbReference type="ARBA" id="ARBA00049244"/>
    </source>
</evidence>
<dbReference type="Pfam" id="PF22608">
    <property type="entry name" value="DNAX_ATPase_lid"/>
    <property type="match status" value="1"/>
</dbReference>
<comment type="subunit">
    <text evidence="11">DNA polymerase III contains a core (composed of alpha, epsilon and theta chains) that associates with a tau subunit. This core dimerizes to form the POLIII' complex. PolIII' associates with the gamma complex (composed of gamma, delta, delta', psi and chi chains) and with the beta chain to form the complete DNA polymerase III complex.</text>
</comment>
<evidence type="ECO:0000313" key="14">
    <source>
        <dbReference type="EMBL" id="RJF54829.1"/>
    </source>
</evidence>
<evidence type="ECO:0000256" key="2">
    <source>
        <dbReference type="ARBA" id="ARBA00022679"/>
    </source>
</evidence>
<dbReference type="GO" id="GO:0003887">
    <property type="term" value="F:DNA-directed DNA polymerase activity"/>
    <property type="evidence" value="ECO:0007669"/>
    <property type="project" value="UniProtKB-KW"/>
</dbReference>
<keyword evidence="3 11" id="KW-0548">Nucleotidyltransferase</keyword>
<comment type="function">
    <text evidence="11">DNA polymerase III is a complex, multichain enzyme responsible for most of the replicative synthesis in bacteria. This DNA polymerase also exhibits 3' to 5' exonuclease activity.</text>
</comment>
<dbReference type="Gene3D" id="1.10.8.60">
    <property type="match status" value="1"/>
</dbReference>
<dbReference type="Pfam" id="PF12170">
    <property type="entry name" value="DNA_pol3_tau_5"/>
    <property type="match status" value="1"/>
</dbReference>
<dbReference type="SUPFAM" id="SSF48019">
    <property type="entry name" value="post-AAA+ oligomerization domain-like"/>
    <property type="match status" value="1"/>
</dbReference>
<feature type="region of interest" description="Disordered" evidence="12">
    <location>
        <begin position="430"/>
        <end position="480"/>
    </location>
</feature>
<keyword evidence="5" id="KW-0479">Metal-binding</keyword>
<evidence type="ECO:0000256" key="3">
    <source>
        <dbReference type="ARBA" id="ARBA00022695"/>
    </source>
</evidence>
<reference evidence="14 15" key="1">
    <citation type="submission" date="2018-09" db="EMBL/GenBank/DDBJ databases">
        <title>Draft genome of a novel serratia sp. strain with antifungal activity.</title>
        <authorList>
            <person name="Dichmann S.I."/>
            <person name="Park B.P."/>
            <person name="Pathiraja D."/>
            <person name="Choi I.-G."/>
            <person name="Stougaard P."/>
            <person name="Hennessy R.C."/>
        </authorList>
    </citation>
    <scope>NUCLEOTIDE SEQUENCE [LARGE SCALE GENOMIC DNA]</scope>
    <source>
        <strain evidence="14 15">S40</strain>
    </source>
</reference>
<dbReference type="CDD" id="cd00009">
    <property type="entry name" value="AAA"/>
    <property type="match status" value="1"/>
</dbReference>
<keyword evidence="4 11" id="KW-0235">DNA replication</keyword>
<keyword evidence="8 11" id="KW-0067">ATP-binding</keyword>
<evidence type="ECO:0000256" key="5">
    <source>
        <dbReference type="ARBA" id="ARBA00022723"/>
    </source>
</evidence>
<evidence type="ECO:0000313" key="15">
    <source>
        <dbReference type="Proteomes" id="UP000284338"/>
    </source>
</evidence>
<dbReference type="InterPro" id="IPR050238">
    <property type="entry name" value="DNA_Rep/Repair_Clamp_Loader"/>
</dbReference>
<evidence type="ECO:0000256" key="7">
    <source>
        <dbReference type="ARBA" id="ARBA00022833"/>
    </source>
</evidence>
<evidence type="ECO:0000256" key="9">
    <source>
        <dbReference type="ARBA" id="ARBA00022932"/>
    </source>
</evidence>
<dbReference type="GO" id="GO:0003677">
    <property type="term" value="F:DNA binding"/>
    <property type="evidence" value="ECO:0007669"/>
    <property type="project" value="InterPro"/>
</dbReference>
<protein>
    <recommendedName>
        <fullName evidence="11">DNA polymerase III subunit gamma/tau</fullName>
        <ecNumber evidence="11">2.7.7.7</ecNumber>
    </recommendedName>
</protein>
<evidence type="ECO:0000256" key="8">
    <source>
        <dbReference type="ARBA" id="ARBA00022840"/>
    </source>
</evidence>
<organism evidence="14 15">
    <name type="scientific">Serratia inhibens</name>
    <dbReference type="NCBI Taxonomy" id="2338073"/>
    <lineage>
        <taxon>Bacteria</taxon>
        <taxon>Pseudomonadati</taxon>
        <taxon>Pseudomonadota</taxon>
        <taxon>Gammaproteobacteria</taxon>
        <taxon>Enterobacterales</taxon>
        <taxon>Yersiniaceae</taxon>
        <taxon>Serratia</taxon>
    </lineage>
</organism>
<dbReference type="GO" id="GO:0009360">
    <property type="term" value="C:DNA polymerase III complex"/>
    <property type="evidence" value="ECO:0007669"/>
    <property type="project" value="InterPro"/>
</dbReference>
<dbReference type="InterPro" id="IPR003593">
    <property type="entry name" value="AAA+_ATPase"/>
</dbReference>
<dbReference type="NCBIfam" id="TIGR02397">
    <property type="entry name" value="dnaX_nterm"/>
    <property type="match status" value="1"/>
</dbReference>
<dbReference type="InterPro" id="IPR008921">
    <property type="entry name" value="DNA_pol3_clamp-load_cplx_C"/>
</dbReference>
<feature type="domain" description="AAA+ ATPase" evidence="13">
    <location>
        <begin position="37"/>
        <end position="178"/>
    </location>
</feature>
<dbReference type="Gene3D" id="3.40.50.300">
    <property type="entry name" value="P-loop containing nucleotide triphosphate hydrolases"/>
    <property type="match status" value="1"/>
</dbReference>
<keyword evidence="9 11" id="KW-0239">DNA-directed DNA polymerase</keyword>
<feature type="region of interest" description="Disordered" evidence="12">
    <location>
        <begin position="380"/>
        <end position="412"/>
    </location>
</feature>
<dbReference type="FunFam" id="1.10.8.60:FF:000013">
    <property type="entry name" value="DNA polymerase III subunit gamma/tau"/>
    <property type="match status" value="1"/>
</dbReference>
<dbReference type="GO" id="GO:0006261">
    <property type="term" value="P:DNA-templated DNA replication"/>
    <property type="evidence" value="ECO:0007669"/>
    <property type="project" value="TreeGrafter"/>
</dbReference>
<dbReference type="InterPro" id="IPR021029">
    <property type="entry name" value="DNA_pol_III_tau_dom-5"/>
</dbReference>
<dbReference type="Gene3D" id="3.30.300.150">
    <property type="entry name" value="DNA polymerase III, tau subunit, domain V"/>
    <property type="match status" value="1"/>
</dbReference>
<dbReference type="InterPro" id="IPR022754">
    <property type="entry name" value="DNA_pol_III_gamma-3"/>
</dbReference>
<dbReference type="NCBIfam" id="NF005942">
    <property type="entry name" value="PRK07994.1"/>
    <property type="match status" value="1"/>
</dbReference>
<dbReference type="SUPFAM" id="SSF52540">
    <property type="entry name" value="P-loop containing nucleoside triphosphate hydrolases"/>
    <property type="match status" value="1"/>
</dbReference>
<dbReference type="CDD" id="cd18137">
    <property type="entry name" value="HLD_clamp_pol_III_gamma_tau"/>
    <property type="match status" value="1"/>
</dbReference>
<evidence type="ECO:0000256" key="12">
    <source>
        <dbReference type="SAM" id="MobiDB-lite"/>
    </source>
</evidence>